<dbReference type="InterPro" id="IPR011435">
    <property type="entry name" value="UmpAB"/>
</dbReference>
<evidence type="ECO:0000256" key="1">
    <source>
        <dbReference type="SAM" id="Phobius"/>
    </source>
</evidence>
<feature type="transmembrane region" description="Helical" evidence="1">
    <location>
        <begin position="210"/>
        <end position="229"/>
    </location>
</feature>
<organism evidence="2 3">
    <name type="scientific">Halobacillus dabanensis</name>
    <dbReference type="NCBI Taxonomy" id="240302"/>
    <lineage>
        <taxon>Bacteria</taxon>
        <taxon>Bacillati</taxon>
        <taxon>Bacillota</taxon>
        <taxon>Bacilli</taxon>
        <taxon>Bacillales</taxon>
        <taxon>Bacillaceae</taxon>
        <taxon>Halobacillus</taxon>
    </lineage>
</organism>
<dbReference type="STRING" id="240302.BN982_00071"/>
<dbReference type="Pfam" id="PF07556">
    <property type="entry name" value="DUF1538"/>
    <property type="match status" value="1"/>
</dbReference>
<dbReference type="Proteomes" id="UP000183557">
    <property type="component" value="Unassembled WGS sequence"/>
</dbReference>
<feature type="transmembrane region" description="Helical" evidence="1">
    <location>
        <begin position="7"/>
        <end position="31"/>
    </location>
</feature>
<reference evidence="3" key="1">
    <citation type="submission" date="2016-10" db="EMBL/GenBank/DDBJ databases">
        <authorList>
            <person name="Varghese N."/>
            <person name="Submissions S."/>
        </authorList>
    </citation>
    <scope>NUCLEOTIDE SEQUENCE [LARGE SCALE GENOMIC DNA]</scope>
    <source>
        <strain evidence="3">CGMCC 1.3704</strain>
    </source>
</reference>
<dbReference type="EMBL" id="FOSB01000001">
    <property type="protein sequence ID" value="SFJ25457.1"/>
    <property type="molecule type" value="Genomic_DNA"/>
</dbReference>
<evidence type="ECO:0000313" key="2">
    <source>
        <dbReference type="EMBL" id="SFJ25457.1"/>
    </source>
</evidence>
<evidence type="ECO:0000313" key="3">
    <source>
        <dbReference type="Proteomes" id="UP000183557"/>
    </source>
</evidence>
<feature type="transmembrane region" description="Helical" evidence="1">
    <location>
        <begin position="37"/>
        <end position="58"/>
    </location>
</feature>
<keyword evidence="1" id="KW-0472">Membrane</keyword>
<evidence type="ECO:0008006" key="4">
    <source>
        <dbReference type="Google" id="ProtNLM"/>
    </source>
</evidence>
<dbReference type="AlphaFoldDB" id="A0A1I3PVZ7"/>
<sequence length="230" mass="24103">MDNIKETILEVILSILPITIVITILQFTLIWLPMEMFLQFLIGVLMVGAGLILFLLGVNIGLLPVGEMIGSALSKTKKVWLIVFFGFLLGLVVTIAEPDVRVLSSQVDQVSGGQIPMDILILAVAIGVAIFVALAMVRIIFSINIVYLLAGGYALVFLLAAFTPSVFVPISFDAGGVTTGPLTVPFILALGVGVASVMKGKSSSSDGFGLVALASIGPILSVLLLGVIYG</sequence>
<gene>
    <name evidence="2" type="ORF">SAMN04487936_101451</name>
</gene>
<protein>
    <recommendedName>
        <fullName evidence="4">DUF1538 domain-containing protein</fullName>
    </recommendedName>
</protein>
<feature type="transmembrane region" description="Helical" evidence="1">
    <location>
        <begin position="182"/>
        <end position="198"/>
    </location>
</feature>
<feature type="transmembrane region" description="Helical" evidence="1">
    <location>
        <begin position="148"/>
        <end position="170"/>
    </location>
</feature>
<feature type="transmembrane region" description="Helical" evidence="1">
    <location>
        <begin position="79"/>
        <end position="96"/>
    </location>
</feature>
<feature type="transmembrane region" description="Helical" evidence="1">
    <location>
        <begin position="119"/>
        <end position="141"/>
    </location>
</feature>
<accession>A0A1I3PVZ7</accession>
<keyword evidence="1" id="KW-1133">Transmembrane helix</keyword>
<dbReference type="OrthoDB" id="9805989at2"/>
<proteinExistence type="predicted"/>
<keyword evidence="1" id="KW-0812">Transmembrane</keyword>
<name>A0A1I3PVZ7_HALDA</name>
<keyword evidence="3" id="KW-1185">Reference proteome</keyword>
<dbReference type="RefSeq" id="WP_075034898.1">
    <property type="nucleotide sequence ID" value="NZ_FOSB01000001.1"/>
</dbReference>